<protein>
    <submittedName>
        <fullName evidence="1">Uncharacterized protein</fullName>
    </submittedName>
</protein>
<organism evidence="1 2">
    <name type="scientific">Vigna mungo</name>
    <name type="common">Black gram</name>
    <name type="synonym">Phaseolus mungo</name>
    <dbReference type="NCBI Taxonomy" id="3915"/>
    <lineage>
        <taxon>Eukaryota</taxon>
        <taxon>Viridiplantae</taxon>
        <taxon>Streptophyta</taxon>
        <taxon>Embryophyta</taxon>
        <taxon>Tracheophyta</taxon>
        <taxon>Spermatophyta</taxon>
        <taxon>Magnoliopsida</taxon>
        <taxon>eudicotyledons</taxon>
        <taxon>Gunneridae</taxon>
        <taxon>Pentapetalae</taxon>
        <taxon>rosids</taxon>
        <taxon>fabids</taxon>
        <taxon>Fabales</taxon>
        <taxon>Fabaceae</taxon>
        <taxon>Papilionoideae</taxon>
        <taxon>50 kb inversion clade</taxon>
        <taxon>NPAAA clade</taxon>
        <taxon>indigoferoid/millettioid clade</taxon>
        <taxon>Phaseoleae</taxon>
        <taxon>Vigna</taxon>
    </lineage>
</organism>
<reference evidence="1 2" key="1">
    <citation type="journal article" date="2023" name="Life. Sci Alliance">
        <title>Evolutionary insights into 3D genome organization and epigenetic landscape of Vigna mungo.</title>
        <authorList>
            <person name="Junaid A."/>
            <person name="Singh B."/>
            <person name="Bhatia S."/>
        </authorList>
    </citation>
    <scope>NUCLEOTIDE SEQUENCE [LARGE SCALE GENOMIC DNA]</scope>
    <source>
        <strain evidence="1">Urdbean</strain>
    </source>
</reference>
<evidence type="ECO:0000313" key="2">
    <source>
        <dbReference type="Proteomes" id="UP001374535"/>
    </source>
</evidence>
<keyword evidence="2" id="KW-1185">Reference proteome</keyword>
<sequence>MYHRSLFSHHKSSRNSKDGTKYLSQFFHRYYTEIYIHQVKDFNLFLTLKRKNRTLDALVTNQENLRSSMNSDVENSKVSLSPTLDREEKAKHHIRKKTCEFIDLRFLVKVVSILCMD</sequence>
<evidence type="ECO:0000313" key="1">
    <source>
        <dbReference type="EMBL" id="WVZ15474.1"/>
    </source>
</evidence>
<name>A0AAQ3S159_VIGMU</name>
<gene>
    <name evidence="1" type="ORF">V8G54_013040</name>
</gene>
<dbReference type="Proteomes" id="UP001374535">
    <property type="component" value="Chromosome 4"/>
</dbReference>
<dbReference type="EMBL" id="CP144697">
    <property type="protein sequence ID" value="WVZ15474.1"/>
    <property type="molecule type" value="Genomic_DNA"/>
</dbReference>
<dbReference type="AlphaFoldDB" id="A0AAQ3S159"/>
<accession>A0AAQ3S159</accession>
<proteinExistence type="predicted"/>